<gene>
    <name evidence="1" type="ORF">A2Z67_04040</name>
</gene>
<dbReference type="EMBL" id="MGFQ01000010">
    <property type="protein sequence ID" value="OGM10452.1"/>
    <property type="molecule type" value="Genomic_DNA"/>
</dbReference>
<protein>
    <submittedName>
        <fullName evidence="1">Uncharacterized protein</fullName>
    </submittedName>
</protein>
<evidence type="ECO:0000313" key="1">
    <source>
        <dbReference type="EMBL" id="OGM10452.1"/>
    </source>
</evidence>
<evidence type="ECO:0000313" key="2">
    <source>
        <dbReference type="Proteomes" id="UP000176939"/>
    </source>
</evidence>
<dbReference type="AlphaFoldDB" id="A0A1F7X5V9"/>
<organism evidence="1 2">
    <name type="scientific">Candidatus Woesebacteria bacterium RBG_13_36_22</name>
    <dbReference type="NCBI Taxonomy" id="1802478"/>
    <lineage>
        <taxon>Bacteria</taxon>
        <taxon>Candidatus Woeseibacteriota</taxon>
    </lineage>
</organism>
<sequence>MLKNLNELKILLEVKEFEGESEWASLLLELAQGLEQRKGQKYLQENKEGLLEQWRHIYHDLL</sequence>
<accession>A0A1F7X5V9</accession>
<proteinExistence type="predicted"/>
<comment type="caution">
    <text evidence="1">The sequence shown here is derived from an EMBL/GenBank/DDBJ whole genome shotgun (WGS) entry which is preliminary data.</text>
</comment>
<name>A0A1F7X5V9_9BACT</name>
<dbReference type="Proteomes" id="UP000176939">
    <property type="component" value="Unassembled WGS sequence"/>
</dbReference>
<reference evidence="1 2" key="1">
    <citation type="journal article" date="2016" name="Nat. Commun.">
        <title>Thousands of microbial genomes shed light on interconnected biogeochemical processes in an aquifer system.</title>
        <authorList>
            <person name="Anantharaman K."/>
            <person name="Brown C.T."/>
            <person name="Hug L.A."/>
            <person name="Sharon I."/>
            <person name="Castelle C.J."/>
            <person name="Probst A.J."/>
            <person name="Thomas B.C."/>
            <person name="Singh A."/>
            <person name="Wilkins M.J."/>
            <person name="Karaoz U."/>
            <person name="Brodie E.L."/>
            <person name="Williams K.H."/>
            <person name="Hubbard S.S."/>
            <person name="Banfield J.F."/>
        </authorList>
    </citation>
    <scope>NUCLEOTIDE SEQUENCE [LARGE SCALE GENOMIC DNA]</scope>
</reference>